<sequence length="138" mass="15666">MRGVIHGTEQLSSTKLWHHPVALLHTKYVLYRPWKKKGLKKVGDLFHETEQCWLTEQELQQKHSLTGCVSFSYHQLHNFLTGRVADVTRETAETSFSTLVGTPQSTRSNSKLYSDIKKLNAQKSTVNSGQMLVTKIPG</sequence>
<evidence type="ECO:0000313" key="2">
    <source>
        <dbReference type="Proteomes" id="UP000824782"/>
    </source>
</evidence>
<protein>
    <submittedName>
        <fullName evidence="1">Uncharacterized protein</fullName>
    </submittedName>
</protein>
<organism evidence="1 2">
    <name type="scientific">Engystomops pustulosus</name>
    <name type="common">Tungara frog</name>
    <name type="synonym">Physalaemus pustulosus</name>
    <dbReference type="NCBI Taxonomy" id="76066"/>
    <lineage>
        <taxon>Eukaryota</taxon>
        <taxon>Metazoa</taxon>
        <taxon>Chordata</taxon>
        <taxon>Craniata</taxon>
        <taxon>Vertebrata</taxon>
        <taxon>Euteleostomi</taxon>
        <taxon>Amphibia</taxon>
        <taxon>Batrachia</taxon>
        <taxon>Anura</taxon>
        <taxon>Neobatrachia</taxon>
        <taxon>Hyloidea</taxon>
        <taxon>Leptodactylidae</taxon>
        <taxon>Leiuperinae</taxon>
        <taxon>Engystomops</taxon>
    </lineage>
</organism>
<dbReference type="EMBL" id="WNYA01026376">
    <property type="protein sequence ID" value="KAG8537824.1"/>
    <property type="molecule type" value="Genomic_DNA"/>
</dbReference>
<evidence type="ECO:0000313" key="1">
    <source>
        <dbReference type="EMBL" id="KAG8537824.1"/>
    </source>
</evidence>
<keyword evidence="2" id="KW-1185">Reference proteome</keyword>
<name>A0AAV6YRG6_ENGPU</name>
<accession>A0AAV6YRG6</accession>
<gene>
    <name evidence="1" type="ORF">GDO81_023763</name>
</gene>
<reference evidence="1" key="1">
    <citation type="thesis" date="2020" institute="ProQuest LLC" country="789 East Eisenhower Parkway, Ann Arbor, MI, USA">
        <title>Comparative Genomics and Chromosome Evolution.</title>
        <authorList>
            <person name="Mudd A.B."/>
        </authorList>
    </citation>
    <scope>NUCLEOTIDE SEQUENCE</scope>
    <source>
        <strain evidence="1">237g6f4</strain>
        <tissue evidence="1">Blood</tissue>
    </source>
</reference>
<dbReference type="Proteomes" id="UP000824782">
    <property type="component" value="Unassembled WGS sequence"/>
</dbReference>
<comment type="caution">
    <text evidence="1">The sequence shown here is derived from an EMBL/GenBank/DDBJ whole genome shotgun (WGS) entry which is preliminary data.</text>
</comment>
<proteinExistence type="predicted"/>
<dbReference type="AlphaFoldDB" id="A0AAV6YRG6"/>